<name>A0A160VQZ2_9EURY</name>
<dbReference type="AlphaFoldDB" id="A0A160VQZ2"/>
<evidence type="ECO:0000313" key="4">
    <source>
        <dbReference type="Proteomes" id="UP000250189"/>
    </source>
</evidence>
<dbReference type="OrthoDB" id="31096at2157"/>
<evidence type="ECO:0000313" key="1">
    <source>
        <dbReference type="EMBL" id="ASJ16060.1"/>
    </source>
</evidence>
<keyword evidence="4" id="KW-1185">Reference proteome</keyword>
<dbReference type="InterPro" id="IPR039498">
    <property type="entry name" value="NTP_transf_5"/>
</dbReference>
<dbReference type="KEGG" id="tch:CHITON_0528"/>
<proteinExistence type="predicted"/>
<reference evidence="2" key="2">
    <citation type="submission" date="2016-01" db="EMBL/GenBank/DDBJ databases">
        <authorList>
            <person name="Oliw E.H."/>
        </authorList>
    </citation>
    <scope>NUCLEOTIDE SEQUENCE</scope>
    <source>
        <strain evidence="2">1</strain>
    </source>
</reference>
<evidence type="ECO:0000313" key="3">
    <source>
        <dbReference type="Proteomes" id="UP000093069"/>
    </source>
</evidence>
<dbReference type="GeneID" id="62702059"/>
<dbReference type="EMBL" id="CP015193">
    <property type="protein sequence ID" value="ASJ16060.1"/>
    <property type="molecule type" value="Genomic_DNA"/>
</dbReference>
<accession>A0A160VQZ2</accession>
<dbReference type="Pfam" id="PF14907">
    <property type="entry name" value="NTP_transf_5"/>
    <property type="match status" value="1"/>
</dbReference>
<dbReference type="Proteomes" id="UP000093069">
    <property type="component" value="Chromosome I"/>
</dbReference>
<dbReference type="Proteomes" id="UP000250189">
    <property type="component" value="Chromosome"/>
</dbReference>
<protein>
    <submittedName>
        <fullName evidence="2">Uncharacterized protein</fullName>
    </submittedName>
</protein>
<organism evidence="2 3">
    <name type="scientific">Thermococcus chitonophagus</name>
    <dbReference type="NCBI Taxonomy" id="54262"/>
    <lineage>
        <taxon>Archaea</taxon>
        <taxon>Methanobacteriati</taxon>
        <taxon>Methanobacteriota</taxon>
        <taxon>Thermococci</taxon>
        <taxon>Thermococcales</taxon>
        <taxon>Thermococcaceae</taxon>
        <taxon>Thermococcus</taxon>
    </lineage>
</organism>
<dbReference type="Gene3D" id="3.40.50.300">
    <property type="entry name" value="P-loop containing nucleotide triphosphate hydrolases"/>
    <property type="match status" value="1"/>
</dbReference>
<reference evidence="1 4" key="3">
    <citation type="submission" date="2016-04" db="EMBL/GenBank/DDBJ databases">
        <title>Complete genome sequence of Thermococcus chitonophagus type strain GC74.</title>
        <authorList>
            <person name="Oger P.M."/>
        </authorList>
    </citation>
    <scope>NUCLEOTIDE SEQUENCE [LARGE SCALE GENOMIC DNA]</scope>
    <source>
        <strain evidence="1 4">GC74</strain>
    </source>
</reference>
<evidence type="ECO:0000313" key="2">
    <source>
        <dbReference type="EMBL" id="CUX77307.1"/>
    </source>
</evidence>
<dbReference type="STRING" id="54262.CHITON_0528"/>
<reference evidence="3" key="1">
    <citation type="submission" date="2016-01" db="EMBL/GenBank/DDBJ databases">
        <authorList>
            <person name="Vorgias C.E."/>
        </authorList>
    </citation>
    <scope>NUCLEOTIDE SEQUENCE [LARGE SCALE GENOMIC DNA]</scope>
</reference>
<dbReference type="SUPFAM" id="SSF52540">
    <property type="entry name" value="P-loop containing nucleoside triphosphate hydrolases"/>
    <property type="match status" value="1"/>
</dbReference>
<sequence length="569" mass="67401">MIIVIDGPDGSGKTTISRQLQKELKYAGINVGYMKFELNIENLLISGFMYKLFKKFFKTYKEVHKKEYGNVLLGKKEASVGYYVLSNFIIVDKALTSIFIKLKNKRKTLIVDAYLYDNLVPFYCRGLVSKRIYETIISLGNIIRGDIEIILDGPSKKLFERRKGIDYDSIEFVECNRRHFKDIAQRLNSPIIYVDSPINMTIKKVHNVILKQLPEYNQEEHLLHILSDPFLDIDGRKDELLSLFDFQKIDWDKVISIAEKQKILLPLLRNVMSLPVDEKIKYKLESDLNKVLKLRHKRLELIKEVVDVFNENNINYAIFKSLPPFFSELDSDLDILIDPDDIPRAIDALKRESWVPTVVAIKNNKRIIDPIILLYPSVGLYKHGFEIDFHDFVPWGNFRILRNEIKDILEYKKKEIMSGIEMYVLPKEYELVFVIAHAICKHRRINLWDIHTLRGLFKKKLNIKKVNYILEKYNIKNLINLFLYVYRIKNIFYWNDVIPKAFDELESLYTNYSRQDWRKVVVKSELSLSTFKRLLSLVGLEDIYNFYREFTPMVRKPKLLYATYKNKWR</sequence>
<dbReference type="InterPro" id="IPR027417">
    <property type="entry name" value="P-loop_NTPase"/>
</dbReference>
<gene>
    <name evidence="1" type="ORF">A3L04_02675</name>
    <name evidence="2" type="ORF">CHITON_0528</name>
</gene>
<dbReference type="EMBL" id="LN999010">
    <property type="protein sequence ID" value="CUX77307.1"/>
    <property type="molecule type" value="Genomic_DNA"/>
</dbReference>
<dbReference type="RefSeq" id="WP_068576490.1">
    <property type="nucleotide sequence ID" value="NZ_CP015193.1"/>
</dbReference>